<feature type="region of interest" description="Disordered" evidence="3">
    <location>
        <begin position="82"/>
        <end position="111"/>
    </location>
</feature>
<sequence>MLMLISTYLCTFNTYICKYIFFRFYSLSLSCPCNYPTVQFVGKSQCPYPGDPPNGLIAPLKFNYDSGDYLSVQCRPGFVQYSENGPPERPKCQPDGNWSGPVPKCRSYEEV</sequence>
<evidence type="ECO:0000256" key="1">
    <source>
        <dbReference type="ARBA" id="ARBA00023157"/>
    </source>
</evidence>
<name>W8BFE3_CERCA</name>
<comment type="caution">
    <text evidence="2">Lacks conserved residue(s) required for the propagation of feature annotation.</text>
</comment>
<dbReference type="SUPFAM" id="SSF57535">
    <property type="entry name" value="Complement control module/SCR domain"/>
    <property type="match status" value="1"/>
</dbReference>
<protein>
    <submittedName>
        <fullName evidence="5">Locomotion-related protein Hikaru genki</fullName>
    </submittedName>
</protein>
<keyword evidence="1" id="KW-1015">Disulfide bond</keyword>
<accession>W8BFE3</accession>
<reference evidence="5" key="1">
    <citation type="submission" date="2013-07" db="EMBL/GenBank/DDBJ databases">
        <authorList>
            <person name="Geib S."/>
        </authorList>
    </citation>
    <scope>NUCLEOTIDE SEQUENCE</scope>
</reference>
<evidence type="ECO:0000256" key="3">
    <source>
        <dbReference type="SAM" id="MobiDB-lite"/>
    </source>
</evidence>
<dbReference type="InterPro" id="IPR000436">
    <property type="entry name" value="Sushi_SCR_CCP_dom"/>
</dbReference>
<evidence type="ECO:0000259" key="4">
    <source>
        <dbReference type="PROSITE" id="PS50923"/>
    </source>
</evidence>
<dbReference type="EMBL" id="GAMC01010897">
    <property type="protein sequence ID" value="JAB95658.1"/>
    <property type="molecule type" value="mRNA"/>
</dbReference>
<gene>
    <name evidence="5" type="primary">HIG</name>
</gene>
<dbReference type="InterPro" id="IPR035976">
    <property type="entry name" value="Sushi/SCR/CCP_sf"/>
</dbReference>
<proteinExistence type="evidence at transcript level"/>
<dbReference type="CDD" id="cd00033">
    <property type="entry name" value="CCP"/>
    <property type="match status" value="1"/>
</dbReference>
<dbReference type="Pfam" id="PF00084">
    <property type="entry name" value="Sushi"/>
    <property type="match status" value="1"/>
</dbReference>
<dbReference type="AlphaFoldDB" id="W8BFE3"/>
<dbReference type="Gene3D" id="2.10.70.10">
    <property type="entry name" value="Complement Module, domain 1"/>
    <property type="match status" value="1"/>
</dbReference>
<dbReference type="OrthoDB" id="6127264at2759"/>
<evidence type="ECO:0000256" key="2">
    <source>
        <dbReference type="PROSITE-ProRule" id="PRU00302"/>
    </source>
</evidence>
<dbReference type="PROSITE" id="PS50923">
    <property type="entry name" value="SUSHI"/>
    <property type="match status" value="1"/>
</dbReference>
<reference evidence="5" key="2">
    <citation type="journal article" date="2014" name="BMC Genomics">
        <title>A genomic perspective to assessing quality of mass-reared SIT flies used in Mediterranean fruit fly (Ceratitis capitata) eradication in California.</title>
        <authorList>
            <person name="Calla B."/>
            <person name="Hall B."/>
            <person name="Hou S."/>
            <person name="Geib S.M."/>
        </authorList>
    </citation>
    <scope>NUCLEOTIDE SEQUENCE</scope>
</reference>
<feature type="domain" description="Sushi" evidence="4">
    <location>
        <begin position="44"/>
        <end position="107"/>
    </location>
</feature>
<keyword evidence="2" id="KW-0768">Sushi</keyword>
<dbReference type="SMART" id="SM00032">
    <property type="entry name" value="CCP"/>
    <property type="match status" value="1"/>
</dbReference>
<organism evidence="5">
    <name type="scientific">Ceratitis capitata</name>
    <name type="common">Mediterranean fruit fly</name>
    <name type="synonym">Tephritis capitata</name>
    <dbReference type="NCBI Taxonomy" id="7213"/>
    <lineage>
        <taxon>Eukaryota</taxon>
        <taxon>Metazoa</taxon>
        <taxon>Ecdysozoa</taxon>
        <taxon>Arthropoda</taxon>
        <taxon>Hexapoda</taxon>
        <taxon>Insecta</taxon>
        <taxon>Pterygota</taxon>
        <taxon>Neoptera</taxon>
        <taxon>Endopterygota</taxon>
        <taxon>Diptera</taxon>
        <taxon>Brachycera</taxon>
        <taxon>Muscomorpha</taxon>
        <taxon>Tephritoidea</taxon>
        <taxon>Tephritidae</taxon>
        <taxon>Ceratitis</taxon>
        <taxon>Ceratitis</taxon>
    </lineage>
</organism>
<evidence type="ECO:0000313" key="5">
    <source>
        <dbReference type="EMBL" id="JAB95658.1"/>
    </source>
</evidence>